<sequence>MLKKVILALCLTSAAGLAFRMPQADMLKKDTNLDIVFENNKKWVAEMTAEDPEIFSKFQAGQNPSILWIGCSDSRIPVDKLMGLDIGDIFVIRNVANQVISHDLSMMSVIQFAITALKIPHIIVCGHYECGGIKASTENVDHAPPLELWLRKIRDTYRLHRFELDAIEDPASRQRRLVEINVIESCIELYKTGVIQSVREGNAGVTDTDYLPPKIHACVYDPTTGYLEKLPVDFNRIQENLDPIYKMYEHTGGKSSSAAAPSGEKEKGGFLSFFK</sequence>
<dbReference type="GO" id="GO:0008270">
    <property type="term" value="F:zinc ion binding"/>
    <property type="evidence" value="ECO:0007669"/>
    <property type="project" value="UniProtKB-UniRule"/>
</dbReference>
<dbReference type="AlphaFoldDB" id="A0A7S3JY29"/>
<comment type="function">
    <text evidence="8">Reversible hydration of carbon dioxide.</text>
</comment>
<dbReference type="SUPFAM" id="SSF53056">
    <property type="entry name" value="beta-carbonic anhydrase, cab"/>
    <property type="match status" value="1"/>
</dbReference>
<keyword evidence="5 8" id="KW-0456">Lyase</keyword>
<evidence type="ECO:0000256" key="3">
    <source>
        <dbReference type="ARBA" id="ARBA00022723"/>
    </source>
</evidence>
<comment type="similarity">
    <text evidence="1 8">Belongs to the beta-class carbonic anhydrase family.</text>
</comment>
<evidence type="ECO:0000256" key="5">
    <source>
        <dbReference type="ARBA" id="ARBA00023239"/>
    </source>
</evidence>
<name>A0A7S3JY29_9STRA</name>
<evidence type="ECO:0000256" key="1">
    <source>
        <dbReference type="ARBA" id="ARBA00006217"/>
    </source>
</evidence>
<protein>
    <recommendedName>
        <fullName evidence="2 8">Carbonic anhydrase</fullName>
        <ecNumber evidence="2 8">4.2.1.1</ecNumber>
    </recommendedName>
    <alternativeName>
        <fullName evidence="8">Carbonate dehydratase</fullName>
    </alternativeName>
</protein>
<evidence type="ECO:0000256" key="7">
    <source>
        <dbReference type="PIRSR" id="PIRSR601765-1"/>
    </source>
</evidence>
<dbReference type="Gene3D" id="3.40.1050.10">
    <property type="entry name" value="Carbonic anhydrase"/>
    <property type="match status" value="1"/>
</dbReference>
<comment type="cofactor">
    <cofactor evidence="7">
        <name>Zn(2+)</name>
        <dbReference type="ChEBI" id="CHEBI:29105"/>
    </cofactor>
    <text evidence="7">Binds 1 zinc ion per subunit.</text>
</comment>
<evidence type="ECO:0000256" key="4">
    <source>
        <dbReference type="ARBA" id="ARBA00022833"/>
    </source>
</evidence>
<reference evidence="11" key="1">
    <citation type="submission" date="2021-01" db="EMBL/GenBank/DDBJ databases">
        <authorList>
            <person name="Corre E."/>
            <person name="Pelletier E."/>
            <person name="Niang G."/>
            <person name="Scheremetjew M."/>
            <person name="Finn R."/>
            <person name="Kale V."/>
            <person name="Holt S."/>
            <person name="Cochrane G."/>
            <person name="Meng A."/>
            <person name="Brown T."/>
            <person name="Cohen L."/>
        </authorList>
    </citation>
    <scope>NUCLEOTIDE SEQUENCE</scope>
    <source>
        <strain evidence="11">CCMP1510</strain>
    </source>
</reference>
<dbReference type="PANTHER" id="PTHR11002:SF76">
    <property type="entry name" value="CARBONIC ANHYDRASE"/>
    <property type="match status" value="1"/>
</dbReference>
<keyword evidence="4 7" id="KW-0862">Zinc</keyword>
<accession>A0A7S3JY29</accession>
<feature type="binding site" evidence="7">
    <location>
        <position position="127"/>
    </location>
    <ligand>
        <name>Zn(2+)</name>
        <dbReference type="ChEBI" id="CHEBI:29105"/>
    </ligand>
</feature>
<evidence type="ECO:0000256" key="2">
    <source>
        <dbReference type="ARBA" id="ARBA00012925"/>
    </source>
</evidence>
<feature type="binding site" evidence="7">
    <location>
        <position position="71"/>
    </location>
    <ligand>
        <name>Zn(2+)</name>
        <dbReference type="ChEBI" id="CHEBI:29105"/>
    </ligand>
</feature>
<evidence type="ECO:0000313" key="11">
    <source>
        <dbReference type="EMBL" id="CAE0366690.1"/>
    </source>
</evidence>
<dbReference type="SMART" id="SM00947">
    <property type="entry name" value="Pro_CA"/>
    <property type="match status" value="1"/>
</dbReference>
<gene>
    <name evidence="11" type="ORF">ALAG00032_LOCUS7438</name>
</gene>
<evidence type="ECO:0000256" key="6">
    <source>
        <dbReference type="ARBA" id="ARBA00048348"/>
    </source>
</evidence>
<feature type="region of interest" description="Disordered" evidence="9">
    <location>
        <begin position="254"/>
        <end position="275"/>
    </location>
</feature>
<dbReference type="InterPro" id="IPR001765">
    <property type="entry name" value="Carbonic_anhydrase"/>
</dbReference>
<dbReference type="GO" id="GO:0004089">
    <property type="term" value="F:carbonate dehydratase activity"/>
    <property type="evidence" value="ECO:0007669"/>
    <property type="project" value="UniProtKB-UniRule"/>
</dbReference>
<dbReference type="PROSITE" id="PS00705">
    <property type="entry name" value="PROK_CO2_ANHYDRASE_2"/>
    <property type="match status" value="1"/>
</dbReference>
<dbReference type="EC" id="4.2.1.1" evidence="2 8"/>
<keyword evidence="10" id="KW-0732">Signal</keyword>
<dbReference type="Pfam" id="PF00484">
    <property type="entry name" value="Pro_CA"/>
    <property type="match status" value="1"/>
</dbReference>
<dbReference type="PANTHER" id="PTHR11002">
    <property type="entry name" value="CARBONIC ANHYDRASE"/>
    <property type="match status" value="1"/>
</dbReference>
<evidence type="ECO:0000256" key="8">
    <source>
        <dbReference type="RuleBase" id="RU003956"/>
    </source>
</evidence>
<feature type="signal peptide" evidence="10">
    <location>
        <begin position="1"/>
        <end position="18"/>
    </location>
</feature>
<dbReference type="EMBL" id="HBIJ01010864">
    <property type="protein sequence ID" value="CAE0366690.1"/>
    <property type="molecule type" value="Transcribed_RNA"/>
</dbReference>
<proteinExistence type="inferred from homology"/>
<feature type="chain" id="PRO_5030504294" description="Carbonic anhydrase" evidence="10">
    <location>
        <begin position="19"/>
        <end position="275"/>
    </location>
</feature>
<dbReference type="GO" id="GO:0015976">
    <property type="term" value="P:carbon utilization"/>
    <property type="evidence" value="ECO:0007669"/>
    <property type="project" value="InterPro"/>
</dbReference>
<evidence type="ECO:0000256" key="10">
    <source>
        <dbReference type="SAM" id="SignalP"/>
    </source>
</evidence>
<keyword evidence="3 7" id="KW-0479">Metal-binding</keyword>
<evidence type="ECO:0000256" key="9">
    <source>
        <dbReference type="SAM" id="MobiDB-lite"/>
    </source>
</evidence>
<feature type="binding site" evidence="7">
    <location>
        <position position="130"/>
    </location>
    <ligand>
        <name>Zn(2+)</name>
        <dbReference type="ChEBI" id="CHEBI:29105"/>
    </ligand>
</feature>
<dbReference type="InterPro" id="IPR036874">
    <property type="entry name" value="Carbonic_anhydrase_sf"/>
</dbReference>
<dbReference type="InterPro" id="IPR015892">
    <property type="entry name" value="Carbonic_anhydrase_CS"/>
</dbReference>
<dbReference type="CDD" id="cd00883">
    <property type="entry name" value="beta_CA_cladeA"/>
    <property type="match status" value="1"/>
</dbReference>
<organism evidence="11">
    <name type="scientific">Aureoumbra lagunensis</name>
    <dbReference type="NCBI Taxonomy" id="44058"/>
    <lineage>
        <taxon>Eukaryota</taxon>
        <taxon>Sar</taxon>
        <taxon>Stramenopiles</taxon>
        <taxon>Ochrophyta</taxon>
        <taxon>Pelagophyceae</taxon>
        <taxon>Pelagomonadales</taxon>
        <taxon>Aureoumbra</taxon>
    </lineage>
</organism>
<comment type="catalytic activity">
    <reaction evidence="6 8">
        <text>hydrogencarbonate + H(+) = CO2 + H2O</text>
        <dbReference type="Rhea" id="RHEA:10748"/>
        <dbReference type="ChEBI" id="CHEBI:15377"/>
        <dbReference type="ChEBI" id="CHEBI:15378"/>
        <dbReference type="ChEBI" id="CHEBI:16526"/>
        <dbReference type="ChEBI" id="CHEBI:17544"/>
        <dbReference type="EC" id="4.2.1.1"/>
    </reaction>
</comment>
<feature type="binding site" evidence="7">
    <location>
        <position position="73"/>
    </location>
    <ligand>
        <name>Zn(2+)</name>
        <dbReference type="ChEBI" id="CHEBI:29105"/>
    </ligand>
</feature>